<gene>
    <name evidence="2" type="ORF">EBX74_04775</name>
</gene>
<accession>A0A966HV48</accession>
<dbReference type="AlphaFoldDB" id="A0A966HV48"/>
<feature type="transmembrane region" description="Helical" evidence="1">
    <location>
        <begin position="6"/>
        <end position="22"/>
    </location>
</feature>
<feature type="transmembrane region" description="Helical" evidence="1">
    <location>
        <begin position="34"/>
        <end position="57"/>
    </location>
</feature>
<evidence type="ECO:0000313" key="3">
    <source>
        <dbReference type="Proteomes" id="UP000747791"/>
    </source>
</evidence>
<evidence type="ECO:0000256" key="1">
    <source>
        <dbReference type="SAM" id="Phobius"/>
    </source>
</evidence>
<dbReference type="Proteomes" id="UP000747791">
    <property type="component" value="Unassembled WGS sequence"/>
</dbReference>
<keyword evidence="1" id="KW-1133">Transmembrane helix</keyword>
<keyword evidence="1" id="KW-0472">Membrane</keyword>
<evidence type="ECO:0000313" key="2">
    <source>
        <dbReference type="EMBL" id="NCU53577.1"/>
    </source>
</evidence>
<sequence length="88" mass="9602">MNLEIIITTILAMISSLLPFVYKKITDSAYPGNPYIILAAVILGVISACLIYSLIALGLLGTLYLLIIYIIILGSILLTQYLVKLNSK</sequence>
<feature type="transmembrane region" description="Helical" evidence="1">
    <location>
        <begin position="63"/>
        <end position="83"/>
    </location>
</feature>
<name>A0A966HV48_9PROT</name>
<reference evidence="2" key="1">
    <citation type="submission" date="2018-10" db="EMBL/GenBank/DDBJ databases">
        <title>Iterative Subtractive Binning of Freshwater Chronoseries Metagenomes Recovers Nearly Complete Genomes from over Four Hundred Novel Species.</title>
        <authorList>
            <person name="Rodriguez-R L.M."/>
            <person name="Tsementzi D."/>
            <person name="Luo C."/>
            <person name="Konstantinidis K.T."/>
        </authorList>
    </citation>
    <scope>NUCLEOTIDE SEQUENCE</scope>
    <source>
        <strain evidence="2">WB8_2A_004</strain>
    </source>
</reference>
<keyword evidence="1" id="KW-0812">Transmembrane</keyword>
<proteinExistence type="predicted"/>
<organism evidence="2 3">
    <name type="scientific">Candidatus Fonsibacter lacus</name>
    <dbReference type="NCBI Taxonomy" id="2576439"/>
    <lineage>
        <taxon>Bacteria</taxon>
        <taxon>Pseudomonadati</taxon>
        <taxon>Pseudomonadota</taxon>
        <taxon>Alphaproteobacteria</taxon>
        <taxon>Candidatus Pelagibacterales</taxon>
        <taxon>Candidatus Pelagibacterales incertae sedis</taxon>
        <taxon>Candidatus Fonsibacter</taxon>
    </lineage>
</organism>
<protein>
    <submittedName>
        <fullName evidence="2">Uncharacterized protein</fullName>
    </submittedName>
</protein>
<dbReference type="EMBL" id="RGOB01000213">
    <property type="protein sequence ID" value="NCU53577.1"/>
    <property type="molecule type" value="Genomic_DNA"/>
</dbReference>
<comment type="caution">
    <text evidence="2">The sequence shown here is derived from an EMBL/GenBank/DDBJ whole genome shotgun (WGS) entry which is preliminary data.</text>
</comment>